<dbReference type="AlphaFoldDB" id="A0A0F9JVW2"/>
<accession>A0A0F9JVW2</accession>
<proteinExistence type="predicted"/>
<evidence type="ECO:0000313" key="1">
    <source>
        <dbReference type="EMBL" id="KKM14008.1"/>
    </source>
</evidence>
<dbReference type="EMBL" id="LAZR01015248">
    <property type="protein sequence ID" value="KKM14008.1"/>
    <property type="molecule type" value="Genomic_DNA"/>
</dbReference>
<reference evidence="1" key="1">
    <citation type="journal article" date="2015" name="Nature">
        <title>Complex archaea that bridge the gap between prokaryotes and eukaryotes.</title>
        <authorList>
            <person name="Spang A."/>
            <person name="Saw J.H."/>
            <person name="Jorgensen S.L."/>
            <person name="Zaremba-Niedzwiedzka K."/>
            <person name="Martijn J."/>
            <person name="Lind A.E."/>
            <person name="van Eijk R."/>
            <person name="Schleper C."/>
            <person name="Guy L."/>
            <person name="Ettema T.J."/>
        </authorList>
    </citation>
    <scope>NUCLEOTIDE SEQUENCE</scope>
</reference>
<protein>
    <submittedName>
        <fullName evidence="1">Uncharacterized protein</fullName>
    </submittedName>
</protein>
<sequence length="106" mass="12266">MRNIRLHHSKYNSTIKKKRMSRIVKVCAVWQPVEIQDPEDDESMIIEEQEVYYYFLHWGLTAGSLSDEKGGTFNASWTVAICQHIETGQILTFIPDIIKFVGHAEP</sequence>
<name>A0A0F9JVW2_9ZZZZ</name>
<gene>
    <name evidence="1" type="ORF">LCGC14_1710520</name>
</gene>
<feature type="non-terminal residue" evidence="1">
    <location>
        <position position="106"/>
    </location>
</feature>
<organism evidence="1">
    <name type="scientific">marine sediment metagenome</name>
    <dbReference type="NCBI Taxonomy" id="412755"/>
    <lineage>
        <taxon>unclassified sequences</taxon>
        <taxon>metagenomes</taxon>
        <taxon>ecological metagenomes</taxon>
    </lineage>
</organism>
<comment type="caution">
    <text evidence="1">The sequence shown here is derived from an EMBL/GenBank/DDBJ whole genome shotgun (WGS) entry which is preliminary data.</text>
</comment>